<dbReference type="AlphaFoldDB" id="A0AAV9UEB5"/>
<accession>A0AAV9UEB5</accession>
<evidence type="ECO:0000313" key="1">
    <source>
        <dbReference type="EMBL" id="KAK6340506.1"/>
    </source>
</evidence>
<evidence type="ECO:0008006" key="3">
    <source>
        <dbReference type="Google" id="ProtNLM"/>
    </source>
</evidence>
<evidence type="ECO:0000313" key="2">
    <source>
        <dbReference type="Proteomes" id="UP001375240"/>
    </source>
</evidence>
<proteinExistence type="predicted"/>
<comment type="caution">
    <text evidence="1">The sequence shown here is derived from an EMBL/GenBank/DDBJ whole genome shotgun (WGS) entry which is preliminary data.</text>
</comment>
<sequence>MRADSFLWFSSFSLPSRTADAIAAPATAPATFPRLTPPLFPLPSLSSSSFLLSVFFPKKLHPPVGGLTLLSVRLEGVLESLSSGGFLPSLPGKMIVAPLSP</sequence>
<name>A0AAV9UEB5_9PEZI</name>
<organism evidence="1 2">
    <name type="scientific">Orbilia brochopaga</name>
    <dbReference type="NCBI Taxonomy" id="3140254"/>
    <lineage>
        <taxon>Eukaryota</taxon>
        <taxon>Fungi</taxon>
        <taxon>Dikarya</taxon>
        <taxon>Ascomycota</taxon>
        <taxon>Pezizomycotina</taxon>
        <taxon>Orbiliomycetes</taxon>
        <taxon>Orbiliales</taxon>
        <taxon>Orbiliaceae</taxon>
        <taxon>Orbilia</taxon>
    </lineage>
</organism>
<keyword evidence="2" id="KW-1185">Reference proteome</keyword>
<protein>
    <recommendedName>
        <fullName evidence="3">Secreted protein</fullName>
    </recommendedName>
</protein>
<dbReference type="EMBL" id="JAVHNQ010000008">
    <property type="protein sequence ID" value="KAK6340506.1"/>
    <property type="molecule type" value="Genomic_DNA"/>
</dbReference>
<gene>
    <name evidence="1" type="ORF">TWF696_008832</name>
</gene>
<reference evidence="1 2" key="1">
    <citation type="submission" date="2019-10" db="EMBL/GenBank/DDBJ databases">
        <authorList>
            <person name="Palmer J.M."/>
        </authorList>
    </citation>
    <scope>NUCLEOTIDE SEQUENCE [LARGE SCALE GENOMIC DNA]</scope>
    <source>
        <strain evidence="1 2">TWF696</strain>
    </source>
</reference>
<dbReference type="Proteomes" id="UP001375240">
    <property type="component" value="Unassembled WGS sequence"/>
</dbReference>